<dbReference type="SUPFAM" id="SSF48452">
    <property type="entry name" value="TPR-like"/>
    <property type="match status" value="1"/>
</dbReference>
<evidence type="ECO:0000313" key="2">
    <source>
        <dbReference type="Proteomes" id="UP001501822"/>
    </source>
</evidence>
<evidence type="ECO:0000313" key="1">
    <source>
        <dbReference type="EMBL" id="GAA0360244.1"/>
    </source>
</evidence>
<reference evidence="2" key="1">
    <citation type="journal article" date="2019" name="Int. J. Syst. Evol. Microbiol.">
        <title>The Global Catalogue of Microorganisms (GCM) 10K type strain sequencing project: providing services to taxonomists for standard genome sequencing and annotation.</title>
        <authorList>
            <consortium name="The Broad Institute Genomics Platform"/>
            <consortium name="The Broad Institute Genome Sequencing Center for Infectious Disease"/>
            <person name="Wu L."/>
            <person name="Ma J."/>
        </authorList>
    </citation>
    <scope>NUCLEOTIDE SEQUENCE [LARGE SCALE GENOMIC DNA]</scope>
    <source>
        <strain evidence="2">JCM 3146</strain>
    </source>
</reference>
<comment type="caution">
    <text evidence="1">The sequence shown here is derived from an EMBL/GenBank/DDBJ whole genome shotgun (WGS) entry which is preliminary data.</text>
</comment>
<dbReference type="EMBL" id="BAAABM010000053">
    <property type="protein sequence ID" value="GAA0360244.1"/>
    <property type="molecule type" value="Genomic_DNA"/>
</dbReference>
<proteinExistence type="predicted"/>
<keyword evidence="2" id="KW-1185">Reference proteome</keyword>
<name>A0ABP3H3F6_9ACTN</name>
<organism evidence="1 2">
    <name type="scientific">Actinoallomurus spadix</name>
    <dbReference type="NCBI Taxonomy" id="79912"/>
    <lineage>
        <taxon>Bacteria</taxon>
        <taxon>Bacillati</taxon>
        <taxon>Actinomycetota</taxon>
        <taxon>Actinomycetes</taxon>
        <taxon>Streptosporangiales</taxon>
        <taxon>Thermomonosporaceae</taxon>
        <taxon>Actinoallomurus</taxon>
    </lineage>
</organism>
<dbReference type="InterPro" id="IPR011990">
    <property type="entry name" value="TPR-like_helical_dom_sf"/>
</dbReference>
<dbReference type="Gene3D" id="1.25.40.10">
    <property type="entry name" value="Tetratricopeptide repeat domain"/>
    <property type="match status" value="1"/>
</dbReference>
<gene>
    <name evidence="1" type="ORF">GCM10010151_57620</name>
</gene>
<accession>A0ABP3H3F6</accession>
<sequence length="437" mass="47200">MARQRSRPIQNPALRAAIDQAGWTLAAAAEAINAVGAENDIPLTYGAGAIAHWIAGVVPRDETIPITVEAFARALGRPQLTAEDLGWDAPAMTDIRADPWQGDPVAWLMRLARSDMDRRTALATGLYSLAALTMPTGPHRILSRSGPGRRAGAADVARIRATTRHLADMDDLYGGGNARAAVAGYLAGEIGPLLRGTTGRARPDLFRAASELTYLAGWMAVDAGANGLGQGYYIEAVRLAEEANDPLLRATALRSMAIQAIELGHPHRAVDLAEAAVSGIRRGCPTRTRAWITGAHAEALAAAADGRDARQILTRAERDLERADSLPEDAWYGGYRRESFEHQTGTLLASLGDLPEAERHLAASVNTRRPIERRTRALIAARLARVQYRRGHRDAAAQTLGRIRTELTTVASARIRRELAPLPHDLLPDSPHRNHRS</sequence>
<dbReference type="Proteomes" id="UP001501822">
    <property type="component" value="Unassembled WGS sequence"/>
</dbReference>
<protein>
    <submittedName>
        <fullName evidence="1">Tat pathway signal protein</fullName>
    </submittedName>
</protein>